<feature type="compositionally biased region" description="Low complexity" evidence="1">
    <location>
        <begin position="585"/>
        <end position="596"/>
    </location>
</feature>
<feature type="compositionally biased region" description="Low complexity" evidence="1">
    <location>
        <begin position="1641"/>
        <end position="1655"/>
    </location>
</feature>
<feature type="compositionally biased region" description="Basic residues" evidence="1">
    <location>
        <begin position="204"/>
        <end position="214"/>
    </location>
</feature>
<keyword evidence="5" id="KW-1185">Reference proteome</keyword>
<feature type="region of interest" description="Disordered" evidence="1">
    <location>
        <begin position="48"/>
        <end position="215"/>
    </location>
</feature>
<keyword evidence="2" id="KW-0812">Transmembrane</keyword>
<feature type="region of interest" description="Disordered" evidence="1">
    <location>
        <begin position="245"/>
        <end position="425"/>
    </location>
</feature>
<keyword evidence="2" id="KW-1133">Transmembrane helix</keyword>
<feature type="transmembrane region" description="Helical" evidence="2">
    <location>
        <begin position="1567"/>
        <end position="1588"/>
    </location>
</feature>
<feature type="region of interest" description="Disordered" evidence="1">
    <location>
        <begin position="1"/>
        <end position="20"/>
    </location>
</feature>
<reference evidence="4" key="1">
    <citation type="journal article" date="2020" name="Stud. Mycol.">
        <title>101 Dothideomycetes genomes: a test case for predicting lifestyles and emergence of pathogens.</title>
        <authorList>
            <person name="Haridas S."/>
            <person name="Albert R."/>
            <person name="Binder M."/>
            <person name="Bloem J."/>
            <person name="Labutti K."/>
            <person name="Salamov A."/>
            <person name="Andreopoulos B."/>
            <person name="Baker S."/>
            <person name="Barry K."/>
            <person name="Bills G."/>
            <person name="Bluhm B."/>
            <person name="Cannon C."/>
            <person name="Castanera R."/>
            <person name="Culley D."/>
            <person name="Daum C."/>
            <person name="Ezra D."/>
            <person name="Gonzalez J."/>
            <person name="Henrissat B."/>
            <person name="Kuo A."/>
            <person name="Liang C."/>
            <person name="Lipzen A."/>
            <person name="Lutzoni F."/>
            <person name="Magnuson J."/>
            <person name="Mondo S."/>
            <person name="Nolan M."/>
            <person name="Ohm R."/>
            <person name="Pangilinan J."/>
            <person name="Park H.-J."/>
            <person name="Ramirez L."/>
            <person name="Alfaro M."/>
            <person name="Sun H."/>
            <person name="Tritt A."/>
            <person name="Yoshinaga Y."/>
            <person name="Zwiers L.-H."/>
            <person name="Turgeon B."/>
            <person name="Goodwin S."/>
            <person name="Spatafora J."/>
            <person name="Crous P."/>
            <person name="Grigoriev I."/>
        </authorList>
    </citation>
    <scope>NUCLEOTIDE SEQUENCE</scope>
    <source>
        <strain evidence="4">CBS 133067</strain>
    </source>
</reference>
<feature type="compositionally biased region" description="Basic and acidic residues" evidence="1">
    <location>
        <begin position="1"/>
        <end position="18"/>
    </location>
</feature>
<evidence type="ECO:0000256" key="1">
    <source>
        <dbReference type="SAM" id="MobiDB-lite"/>
    </source>
</evidence>
<feature type="compositionally biased region" description="Pro residues" evidence="1">
    <location>
        <begin position="845"/>
        <end position="857"/>
    </location>
</feature>
<feature type="region of interest" description="Disordered" evidence="1">
    <location>
        <begin position="1633"/>
        <end position="1659"/>
    </location>
</feature>
<feature type="compositionally biased region" description="Basic residues" evidence="1">
    <location>
        <begin position="304"/>
        <end position="319"/>
    </location>
</feature>
<dbReference type="PANTHER" id="PTHR45691">
    <property type="entry name" value="PROTEIN DIAPHANOUS"/>
    <property type="match status" value="1"/>
</dbReference>
<sequence>MQDQQHLEQDARSTERPDGSLFELADAVGQAKDAVTAHQDASDAAAILLPAGRSPSQASKQSVRNDLYDLSDGVGNGKGKDERPASPPPPPTIEDVRDDDLDVWASFSSGKKKKKKAASPPPPPTVQDAPDVEDEWAWAFTSKKSKKDKKKKRGSLLDTSGDWDQWGLAEHKEEEPVPEPVLEEAVVEPAVPEPEPEEWAFPSKKSKKGKKAKARAISPLLQPVSDVIESPDVIAMSSPLLEPAVAEAPPAVQEEQQVQAEPTVEPTPEATAEASGEAPAATEQLELPEPSSAASLNVSVSGRSRSRSVSRPRRMVRLRKGPDDEIGRSIVIHDSISSASQPTPKTFSSHNYGAQSYGTRSSFRGRRSRRSPPDSSDFSEDDTSVADDTVFPEDSSSRPPKAHASTGRGYAPRAHRRGSANPFTPYRDEKRYKGFLFCPETGHGIATMDDISWRRVRRLKMPLTSKEIRGEARKRTAPGASPLDQYLYLPSDFLREQVDREISALNKDSQSTPASAYSLELEWALLCVCIEDNRLLLFLSGSRDTPSIPFNYNYGYPYYHPSYPYYPSPPPGHAHAHGPAPAPQAPSSDAWYDDVAPSPPPAPASHGRPPDPEIYGYSSGDSGYPPRREAQAPSSSAYKPKSMISHRYPVSSRQQDSSSYGGVVRNSHPPTTTQSSRPSVHYVGPPPINRAPMDADDAKKEADKLATELREVAYKARAGQDALAKKATELAAADRNAKLDQYRAAADPSKRGKERDIKFKDCVGRKFNFPWEIVRTWEGMKSLIDQAFLHVDVLGPHVHQGRFDLVDSEGQIILPAVWETSIEPGASITMQMWPVPDMDQRGKKPPPAAPPPPPGVPAPDLDEMLSRLGGSSSKRKPKGKKSAILLPPPPPIVSRDMVPYTGPPGGIIERDFPDVTRQQTGGHLAPVPPPPPLNAIPMSMPPPPMPGFGAATNGLRQYVLSQATDSPEFTSYVDMVKSCVRHLPHLLNMRATEVRNPTSGKLSCWDTDSSGGPPVRIKDHGPQDLQPGSTALADIASQPPPNVKLRTIIVEDLTPWLIETIGAAFWVNPEFFEEHLSHSGYQGHHCVGIPPRSWNTNATPKDYISVKWYRPVYRNELKPHIMPERKSLLDPEIGAVEWTSSTATLVDEDGVTEISESVEHMVSIEQNIFRADWPLVTNPDIVIPSNRYHVPSVWEERATMYRTSIGKCPVVIILLDPLPKLRHLEEESSALEPRITTVLPYTQAVNRNSVGPVSANTGVFSKGSTTREKILSLGASLSVTNSTRDDLVHWLSEAAVLTPDSLDLTIVTALLWVIHRDTTGFLHFVSNALEEIGLGSTDDHLMQTRLAHWRSLISRFQVALPELRTSLEAFVRLVQDSGQQQGIISEFIPDTLMQIDILIEQNEKSYAAVRADMAVLESKRAIAEAESVSKITELAFVFIPLTFITGAFSMQIDELQTPAPVYAFVIASILAVGLSYTLRLVVRSTSVLQWKRAHWDRVRKHSNLPPGSQVPARAFATYAFASLVKIVSPLGHLLFASRLLKLFILILLLAALMTPIAVVWAHHRLDVGYKATVTVVVFVCVATVVWFLQGRFWLSLRIKVSWMRFLAGQSTRRGSRVPFRASRRSRTRSRTFWVKDPPSLNPHSSSEQSSQLGSGDTNSEFRREPLIARMKSHLSEATTFVSGKLKAATTLLSTKRRADSQSSSLCVLYRRKSKMEE</sequence>
<feature type="transmembrane region" description="Helical" evidence="2">
    <location>
        <begin position="1542"/>
        <end position="1561"/>
    </location>
</feature>
<keyword evidence="2" id="KW-0472">Membrane</keyword>
<feature type="compositionally biased region" description="Polar residues" evidence="1">
    <location>
        <begin position="54"/>
        <end position="64"/>
    </location>
</feature>
<feature type="region of interest" description="Disordered" evidence="1">
    <location>
        <begin position="571"/>
        <end position="702"/>
    </location>
</feature>
<feature type="region of interest" description="Disordered" evidence="1">
    <location>
        <begin position="836"/>
        <end position="896"/>
    </location>
</feature>
<comment type="caution">
    <text evidence="4">The sequence shown here is derived from an EMBL/GenBank/DDBJ whole genome shotgun (WGS) entry which is preliminary data.</text>
</comment>
<dbReference type="PANTHER" id="PTHR45691:SF6">
    <property type="entry name" value="PROTEIN DIAPHANOUS"/>
    <property type="match status" value="1"/>
</dbReference>
<dbReference type="GO" id="GO:0005884">
    <property type="term" value="C:actin filament"/>
    <property type="evidence" value="ECO:0007669"/>
    <property type="project" value="TreeGrafter"/>
</dbReference>
<protein>
    <recommendedName>
        <fullName evidence="3">Ubiquitin-like domain-containing protein</fullName>
    </recommendedName>
</protein>
<organism evidence="4 5">
    <name type="scientific">Rhizodiscina lignyota</name>
    <dbReference type="NCBI Taxonomy" id="1504668"/>
    <lineage>
        <taxon>Eukaryota</taxon>
        <taxon>Fungi</taxon>
        <taxon>Dikarya</taxon>
        <taxon>Ascomycota</taxon>
        <taxon>Pezizomycotina</taxon>
        <taxon>Dothideomycetes</taxon>
        <taxon>Pleosporomycetidae</taxon>
        <taxon>Aulographales</taxon>
        <taxon>Rhizodiscinaceae</taxon>
        <taxon>Rhizodiscina</taxon>
    </lineage>
</organism>
<dbReference type="EMBL" id="ML978137">
    <property type="protein sequence ID" value="KAF2093732.1"/>
    <property type="molecule type" value="Genomic_DNA"/>
</dbReference>
<dbReference type="InterPro" id="IPR054464">
    <property type="entry name" value="ULD_fung"/>
</dbReference>
<dbReference type="Pfam" id="PF22893">
    <property type="entry name" value="ULD_2"/>
    <property type="match status" value="1"/>
</dbReference>
<evidence type="ECO:0000256" key="2">
    <source>
        <dbReference type="SAM" id="Phobius"/>
    </source>
</evidence>
<dbReference type="Gene3D" id="1.20.58.340">
    <property type="entry name" value="Magnesium transport protein CorA, transmembrane region"/>
    <property type="match status" value="1"/>
</dbReference>
<evidence type="ECO:0000313" key="5">
    <source>
        <dbReference type="Proteomes" id="UP000799772"/>
    </source>
</evidence>
<dbReference type="Proteomes" id="UP000799772">
    <property type="component" value="Unassembled WGS sequence"/>
</dbReference>
<accession>A0A9P4M3X9</accession>
<proteinExistence type="predicted"/>
<feature type="compositionally biased region" description="Low complexity" evidence="1">
    <location>
        <begin position="245"/>
        <end position="283"/>
    </location>
</feature>
<evidence type="ECO:0000259" key="3">
    <source>
        <dbReference type="Pfam" id="PF22893"/>
    </source>
</evidence>
<feature type="compositionally biased region" description="Polar residues" evidence="1">
    <location>
        <begin position="335"/>
        <end position="357"/>
    </location>
</feature>
<feature type="compositionally biased region" description="Polar residues" evidence="1">
    <location>
        <begin position="651"/>
        <end position="660"/>
    </location>
</feature>
<feature type="transmembrane region" description="Helical" evidence="2">
    <location>
        <begin position="1459"/>
        <end position="1478"/>
    </location>
</feature>
<dbReference type="InterPro" id="IPR051412">
    <property type="entry name" value="Formin_Homology_Diaphanous_sf"/>
</dbReference>
<dbReference type="GO" id="GO:0030041">
    <property type="term" value="P:actin filament polymerization"/>
    <property type="evidence" value="ECO:0007669"/>
    <property type="project" value="TreeGrafter"/>
</dbReference>
<name>A0A9P4M3X9_9PEZI</name>
<feature type="compositionally biased region" description="Polar residues" evidence="1">
    <location>
        <begin position="668"/>
        <end position="678"/>
    </location>
</feature>
<dbReference type="OrthoDB" id="3231000at2759"/>
<gene>
    <name evidence="4" type="ORF">NA57DRAFT_61435</name>
</gene>
<evidence type="ECO:0000313" key="4">
    <source>
        <dbReference type="EMBL" id="KAF2093732.1"/>
    </source>
</evidence>
<feature type="domain" description="Ubiquitin-like" evidence="3">
    <location>
        <begin position="754"/>
        <end position="835"/>
    </location>
</feature>
<feature type="compositionally biased region" description="Basic residues" evidence="1">
    <location>
        <begin position="143"/>
        <end position="154"/>
    </location>
</feature>